<dbReference type="PANTHER" id="PTHR14550">
    <property type="entry name" value="TRANSMEMBRANE PROTEIN 109"/>
    <property type="match status" value="1"/>
</dbReference>
<accession>A0A6P8PK21</accession>
<evidence type="ECO:0000256" key="1">
    <source>
        <dbReference type="SAM" id="Coils"/>
    </source>
</evidence>
<dbReference type="GO" id="GO:0042771">
    <property type="term" value="P:intrinsic apoptotic signaling pathway in response to DNA damage by p53 class mediator"/>
    <property type="evidence" value="ECO:0007669"/>
    <property type="project" value="TreeGrafter"/>
</dbReference>
<dbReference type="CTD" id="79073"/>
<keyword evidence="1" id="KW-0175">Coiled coil</keyword>
<feature type="transmembrane region" description="Helical" evidence="2">
    <location>
        <begin position="178"/>
        <end position="196"/>
    </location>
</feature>
<dbReference type="InterPro" id="IPR039492">
    <property type="entry name" value="TMEM109"/>
</dbReference>
<sequence>MTRMCFPSGSRFLLRVIAAAILSCAIFHIPAASAQKKEAERPGDVLSQGAHTVRQTLEGLLGEELTEQITSALSNLVWMLCSGISAGLTTLSGFIHQLLTVLGVQGEHLTSFLELSPSQVQYILLWALAALIGYWIVSFVLGLALSLVYRTFWLMKVSVFLLAFFYILMMVPETNLRVLFLLGLVGLYALLGRLGSGGPRYDAHVENKLWNLERQVAKLQQNQKRVEKLSKNFDK</sequence>
<evidence type="ECO:0000313" key="5">
    <source>
        <dbReference type="RefSeq" id="XP_033775976.1"/>
    </source>
</evidence>
<keyword evidence="2" id="KW-1133">Transmembrane helix</keyword>
<evidence type="ECO:0000256" key="2">
    <source>
        <dbReference type="SAM" id="Phobius"/>
    </source>
</evidence>
<organism evidence="4 5">
    <name type="scientific">Geotrypetes seraphini</name>
    <name type="common">Gaboon caecilian</name>
    <name type="synonym">Caecilia seraphini</name>
    <dbReference type="NCBI Taxonomy" id="260995"/>
    <lineage>
        <taxon>Eukaryota</taxon>
        <taxon>Metazoa</taxon>
        <taxon>Chordata</taxon>
        <taxon>Craniata</taxon>
        <taxon>Vertebrata</taxon>
        <taxon>Euteleostomi</taxon>
        <taxon>Amphibia</taxon>
        <taxon>Gymnophiona</taxon>
        <taxon>Geotrypetes</taxon>
    </lineage>
</organism>
<dbReference type="Pfam" id="PF14965">
    <property type="entry name" value="BRI3BP"/>
    <property type="match status" value="1"/>
</dbReference>
<dbReference type="RefSeq" id="XP_033775976.1">
    <property type="nucleotide sequence ID" value="XM_033920085.1"/>
</dbReference>
<name>A0A6P8PK21_GEOSA</name>
<feature type="signal peptide" evidence="3">
    <location>
        <begin position="1"/>
        <end position="34"/>
    </location>
</feature>
<feature type="coiled-coil region" evidence="1">
    <location>
        <begin position="202"/>
        <end position="232"/>
    </location>
</feature>
<dbReference type="InParanoid" id="A0A6P8PK21"/>
<evidence type="ECO:0000256" key="3">
    <source>
        <dbReference type="SAM" id="SignalP"/>
    </source>
</evidence>
<gene>
    <name evidence="5" type="primary">TMEM109</name>
</gene>
<keyword evidence="2 5" id="KW-0812">Transmembrane</keyword>
<protein>
    <submittedName>
        <fullName evidence="5">Transmembrane protein 109</fullName>
    </submittedName>
</protein>
<keyword evidence="3" id="KW-0732">Signal</keyword>
<dbReference type="FunCoup" id="A0A6P8PK21">
    <property type="interactions" value="591"/>
</dbReference>
<dbReference type="PANTHER" id="PTHR14550:SF2">
    <property type="entry name" value="TRANSMEMBRANE PROTEIN 109"/>
    <property type="match status" value="1"/>
</dbReference>
<feature type="chain" id="PRO_5027835137" evidence="3">
    <location>
        <begin position="35"/>
        <end position="235"/>
    </location>
</feature>
<dbReference type="AlphaFoldDB" id="A0A6P8PK21"/>
<dbReference type="KEGG" id="gsh:117348241"/>
<dbReference type="GO" id="GO:0071480">
    <property type="term" value="P:cellular response to gamma radiation"/>
    <property type="evidence" value="ECO:0007669"/>
    <property type="project" value="InterPro"/>
</dbReference>
<feature type="transmembrane region" description="Helical" evidence="2">
    <location>
        <begin position="151"/>
        <end position="171"/>
    </location>
</feature>
<reference evidence="5" key="1">
    <citation type="submission" date="2025-08" db="UniProtKB">
        <authorList>
            <consortium name="RefSeq"/>
        </authorList>
    </citation>
    <scope>IDENTIFICATION</scope>
</reference>
<keyword evidence="2" id="KW-0472">Membrane</keyword>
<dbReference type="GeneID" id="117348241"/>
<dbReference type="OrthoDB" id="9902161at2759"/>
<evidence type="ECO:0000313" key="4">
    <source>
        <dbReference type="Proteomes" id="UP000515159"/>
    </source>
</evidence>
<keyword evidence="4" id="KW-1185">Reference proteome</keyword>
<feature type="transmembrane region" description="Helical" evidence="2">
    <location>
        <begin position="123"/>
        <end position="145"/>
    </location>
</feature>
<dbReference type="Proteomes" id="UP000515159">
    <property type="component" value="Chromosome 14"/>
</dbReference>
<proteinExistence type="predicted"/>